<dbReference type="Gene3D" id="3.40.190.10">
    <property type="entry name" value="Periplasmic binding protein-like II"/>
    <property type="match status" value="2"/>
</dbReference>
<dbReference type="PANTHER" id="PTHR43649:SF12">
    <property type="entry name" value="DIACETYLCHITOBIOSE BINDING PROTEIN DASA"/>
    <property type="match status" value="1"/>
</dbReference>
<dbReference type="InterPro" id="IPR050490">
    <property type="entry name" value="Bact_solute-bd_prot1"/>
</dbReference>
<dbReference type="AlphaFoldDB" id="A0A839TXC7"/>
<dbReference type="RefSeq" id="WP_183586044.1">
    <property type="nucleotide sequence ID" value="NZ_JACHXJ010000006.1"/>
</dbReference>
<name>A0A839TXC7_9BACL</name>
<evidence type="ECO:0000313" key="1">
    <source>
        <dbReference type="EMBL" id="MBB3131312.1"/>
    </source>
</evidence>
<dbReference type="EMBL" id="JACHXJ010000006">
    <property type="protein sequence ID" value="MBB3131312.1"/>
    <property type="molecule type" value="Genomic_DNA"/>
</dbReference>
<keyword evidence="1" id="KW-0813">Transport</keyword>
<dbReference type="InterPro" id="IPR006059">
    <property type="entry name" value="SBP"/>
</dbReference>
<gene>
    <name evidence="1" type="ORF">FHS19_006032</name>
</gene>
<dbReference type="Pfam" id="PF01547">
    <property type="entry name" value="SBP_bac_1"/>
    <property type="match status" value="1"/>
</dbReference>
<dbReference type="SUPFAM" id="SSF53850">
    <property type="entry name" value="Periplasmic binding protein-like II"/>
    <property type="match status" value="1"/>
</dbReference>
<sequence>MNSKTLRVALIDGPAYAPLYSCLSQFSQQFGIQVDIGFKGTHPELNRHVQECMENSLPSYDLISTHTKYAPSQARYLYGLDQEFTAEELEDFSPALQDLARVQGKLMSIPRNFDARLLFYRRDRLEELGLSVPETWEELAHVASSVTEAGYTGFVFPGMESGLFGTFFELLISGGGQLFDEQLQPMFASEAGVEALQKLRQWYQWGWTPKGLPDMHYDEVSASFRQGESTMVTDWPGYFGLLSESPVANVFDLALTPKSASGRRAVYCGSHSFAIPASSEHVEEALLLLKFITSPEAQSIDADQGHVPVRQSIMKRLKREALPNSIAARRWSLFEETIATSVIIPPKFPTYPTAEDILWQALRSCIIGELSEQQALALASEQIQQLIRS</sequence>
<accession>A0A839TXC7</accession>
<proteinExistence type="predicted"/>
<reference evidence="1 2" key="1">
    <citation type="submission" date="2020-08" db="EMBL/GenBank/DDBJ databases">
        <title>Genomic Encyclopedia of Type Strains, Phase III (KMG-III): the genomes of soil and plant-associated and newly described type strains.</title>
        <authorList>
            <person name="Whitman W."/>
        </authorList>
    </citation>
    <scope>NUCLEOTIDE SEQUENCE [LARGE SCALE GENOMIC DNA]</scope>
    <source>
        <strain evidence="1 2">CECT 5831</strain>
    </source>
</reference>
<dbReference type="PANTHER" id="PTHR43649">
    <property type="entry name" value="ARABINOSE-BINDING PROTEIN-RELATED"/>
    <property type="match status" value="1"/>
</dbReference>
<dbReference type="Proteomes" id="UP000517523">
    <property type="component" value="Unassembled WGS sequence"/>
</dbReference>
<organism evidence="1 2">
    <name type="scientific">Paenibacillus rhizosphaerae</name>
    <dbReference type="NCBI Taxonomy" id="297318"/>
    <lineage>
        <taxon>Bacteria</taxon>
        <taxon>Bacillati</taxon>
        <taxon>Bacillota</taxon>
        <taxon>Bacilli</taxon>
        <taxon>Bacillales</taxon>
        <taxon>Paenibacillaceae</taxon>
        <taxon>Paenibacillus</taxon>
    </lineage>
</organism>
<evidence type="ECO:0000313" key="2">
    <source>
        <dbReference type="Proteomes" id="UP000517523"/>
    </source>
</evidence>
<keyword evidence="1" id="KW-0762">Sugar transport</keyword>
<comment type="caution">
    <text evidence="1">The sequence shown here is derived from an EMBL/GenBank/DDBJ whole genome shotgun (WGS) entry which is preliminary data.</text>
</comment>
<protein>
    <submittedName>
        <fullName evidence="1">Multiple sugar transport system substrate-binding protein</fullName>
    </submittedName>
</protein>